<dbReference type="RefSeq" id="WP_114068815.1">
    <property type="nucleotide sequence ID" value="NZ_CP030850.1"/>
</dbReference>
<dbReference type="AlphaFoldDB" id="A0A344TN28"/>
<name>A0A344TN28_9BACT</name>
<accession>A0A344TN28</accession>
<sequence>MKADTRLVTLLATGLLIYLFSGCVVSPRPVVVRPAPPAPRVEVIPRKPSPRHVWVPGEHRWRKSHYVWVPGHYRRVR</sequence>
<organism evidence="1 2">
    <name type="scientific">Runella rosea</name>
    <dbReference type="NCBI Taxonomy" id="2259595"/>
    <lineage>
        <taxon>Bacteria</taxon>
        <taxon>Pseudomonadati</taxon>
        <taxon>Bacteroidota</taxon>
        <taxon>Cytophagia</taxon>
        <taxon>Cytophagales</taxon>
        <taxon>Spirosomataceae</taxon>
        <taxon>Runella</taxon>
    </lineage>
</organism>
<evidence type="ECO:0000313" key="2">
    <source>
        <dbReference type="Proteomes" id="UP000251993"/>
    </source>
</evidence>
<dbReference type="EMBL" id="CP030850">
    <property type="protein sequence ID" value="AXE20049.1"/>
    <property type="molecule type" value="Genomic_DNA"/>
</dbReference>
<proteinExistence type="predicted"/>
<dbReference type="Proteomes" id="UP000251993">
    <property type="component" value="Chromosome"/>
</dbReference>
<evidence type="ECO:0000313" key="1">
    <source>
        <dbReference type="EMBL" id="AXE20049.1"/>
    </source>
</evidence>
<dbReference type="OrthoDB" id="799289at2"/>
<protein>
    <recommendedName>
        <fullName evidence="3">YXWGXW repeat-containing protein</fullName>
    </recommendedName>
</protein>
<dbReference type="PROSITE" id="PS51257">
    <property type="entry name" value="PROKAR_LIPOPROTEIN"/>
    <property type="match status" value="1"/>
</dbReference>
<keyword evidence="2" id="KW-1185">Reference proteome</keyword>
<reference evidence="1 2" key="1">
    <citation type="submission" date="2018-07" db="EMBL/GenBank/DDBJ databases">
        <title>Genome sequencing of Runella.</title>
        <authorList>
            <person name="Baek M.-G."/>
            <person name="Yi H."/>
        </authorList>
    </citation>
    <scope>NUCLEOTIDE SEQUENCE [LARGE SCALE GENOMIC DNA]</scope>
    <source>
        <strain evidence="1 2">HYN0085</strain>
    </source>
</reference>
<evidence type="ECO:0008006" key="3">
    <source>
        <dbReference type="Google" id="ProtNLM"/>
    </source>
</evidence>
<dbReference type="KEGG" id="run:DR864_20995"/>
<gene>
    <name evidence="1" type="ORF">DR864_20995</name>
</gene>